<dbReference type="InterPro" id="IPR012341">
    <property type="entry name" value="6hp_glycosidase-like_sf"/>
</dbReference>
<name>A0A2A7MM33_9CLOT</name>
<comment type="caution">
    <text evidence="1">The sequence shown here is derived from an EMBL/GenBank/DDBJ whole genome shotgun (WGS) entry which is preliminary data.</text>
</comment>
<protein>
    <submittedName>
        <fullName evidence="1">Metal-independent alpha-mannosidase</fullName>
    </submittedName>
</protein>
<dbReference type="InterPro" id="IPR008928">
    <property type="entry name" value="6-hairpin_glycosidase_sf"/>
</dbReference>
<evidence type="ECO:0000313" key="1">
    <source>
        <dbReference type="EMBL" id="PEG32421.1"/>
    </source>
</evidence>
<accession>A0A2A7MM33</accession>
<dbReference type="Pfam" id="PF06824">
    <property type="entry name" value="Glyco_hydro_125"/>
    <property type="match status" value="1"/>
</dbReference>
<dbReference type="SMART" id="SM01149">
    <property type="entry name" value="DUF1237"/>
    <property type="match status" value="1"/>
</dbReference>
<evidence type="ECO:0000313" key="2">
    <source>
        <dbReference type="Proteomes" id="UP000220840"/>
    </source>
</evidence>
<dbReference type="SUPFAM" id="SSF48208">
    <property type="entry name" value="Six-hairpin glycosidases"/>
    <property type="match status" value="1"/>
</dbReference>
<dbReference type="AlphaFoldDB" id="A0A2A7MM33"/>
<dbReference type="RefSeq" id="WP_058296564.1">
    <property type="nucleotide sequence ID" value="NZ_CAMRXG010000087.1"/>
</dbReference>
<dbReference type="PANTHER" id="PTHR31047:SF0">
    <property type="entry name" value="MEIOTICALLY UP-REGULATED GENE 157 PROTEIN"/>
    <property type="match status" value="1"/>
</dbReference>
<dbReference type="Gene3D" id="1.50.10.10">
    <property type="match status" value="1"/>
</dbReference>
<dbReference type="PANTHER" id="PTHR31047">
    <property type="entry name" value="MEIOTICALLY UP-REGULATED GENE 157 PROTEIN"/>
    <property type="match status" value="1"/>
</dbReference>
<dbReference type="GO" id="GO:0005975">
    <property type="term" value="P:carbohydrate metabolic process"/>
    <property type="evidence" value="ECO:0007669"/>
    <property type="project" value="InterPro"/>
</dbReference>
<organism evidence="1 2">
    <name type="scientific">Clostridium neonatale</name>
    <dbReference type="NCBI Taxonomy" id="137838"/>
    <lineage>
        <taxon>Bacteria</taxon>
        <taxon>Bacillati</taxon>
        <taxon>Bacillota</taxon>
        <taxon>Clostridia</taxon>
        <taxon>Eubacteriales</taxon>
        <taxon>Clostridiaceae</taxon>
        <taxon>Clostridium</taxon>
    </lineage>
</organism>
<dbReference type="EMBL" id="PDCJ01000001">
    <property type="protein sequence ID" value="PEG32421.1"/>
    <property type="molecule type" value="Genomic_DNA"/>
</dbReference>
<gene>
    <name evidence="1" type="ORF">CQ394_12235</name>
</gene>
<proteinExistence type="predicted"/>
<reference evidence="1 2" key="1">
    <citation type="submission" date="2017-10" db="EMBL/GenBank/DDBJ databases">
        <title>Effective Description of Clostridium neonatale sp. nov. linked to necrotizing enterocolitis in neonates and a clarification of species assignable to the genus Clostridium (Prazmowski 1880) emend. Lawson and Rainey 2016.</title>
        <authorList>
            <person name="Bernard K."/>
            <person name="Burdz T."/>
            <person name="Wiebe D."/>
            <person name="Balcewich B."/>
            <person name="Alfa M."/>
            <person name="Bernier A.-M."/>
        </authorList>
    </citation>
    <scope>NUCLEOTIDE SEQUENCE [LARGE SCALE GENOMIC DNA]</scope>
    <source>
        <strain evidence="1 2">LCDC99A005</strain>
    </source>
</reference>
<sequence length="428" mass="50281">MENNIKLEEIKEIIHKIGKKLCDKLQDEKLKNMFYDCFVNTIDTTVNIGDNDTFVITGDIPAMWLRDSTSQIEHYLPFVKEYPLLGEMFRGLINRHIHCIKIDSYANAFNIEDNGNKWDNDITKDSPWVWERKYEVDSMCYTVRMIYKYWKKSSDESFFNEDIRDVFKTIISQFKKEQRHFEESDYRFTRLNCPYQDTLHNNGLGNEVSYTGMTWSGFRPSDDACKYGYLVPSNMFAVVALRYIEEIAEKIYYDHKLAESAKKLSNEIEDGINKFAVVEHEKYGKIYAYEVDGRGNALLMDDANVPSLLSIPYIEYRTYDDEIYQNTRKFILSKDNPYYYEGKDARGIGSAHTPENYIWHIALSIQGLTTESKQEKMELLKTLISTDGGKGLMHEGFNCDDSHEFTREWFAWSNSMFANFVYETLLEQ</sequence>
<dbReference type="PIRSF" id="PIRSF028846">
    <property type="entry name" value="UCP028846"/>
    <property type="match status" value="1"/>
</dbReference>
<dbReference type="Proteomes" id="UP000220840">
    <property type="component" value="Unassembled WGS sequence"/>
</dbReference>
<dbReference type="OrthoDB" id="181472at2"/>
<keyword evidence="2" id="KW-1185">Reference proteome</keyword>
<dbReference type="InterPro" id="IPR008313">
    <property type="entry name" value="GH125"/>
</dbReference>
<dbReference type="STRING" id="137838.GCA_001458595_03937"/>